<organism evidence="3 4">
    <name type="scientific">Cyphellophora europaea (strain CBS 101466)</name>
    <name type="common">Phialophora europaea</name>
    <dbReference type="NCBI Taxonomy" id="1220924"/>
    <lineage>
        <taxon>Eukaryota</taxon>
        <taxon>Fungi</taxon>
        <taxon>Dikarya</taxon>
        <taxon>Ascomycota</taxon>
        <taxon>Pezizomycotina</taxon>
        <taxon>Eurotiomycetes</taxon>
        <taxon>Chaetothyriomycetidae</taxon>
        <taxon>Chaetothyriales</taxon>
        <taxon>Cyphellophoraceae</taxon>
        <taxon>Cyphellophora</taxon>
    </lineage>
</organism>
<dbReference type="SUPFAM" id="SSF55394">
    <property type="entry name" value="Bactericidal permeability-increasing protein, BPI"/>
    <property type="match status" value="1"/>
</dbReference>
<keyword evidence="4" id="KW-1185">Reference proteome</keyword>
<dbReference type="InParanoid" id="W2S6U7"/>
<dbReference type="GO" id="GO:0008289">
    <property type="term" value="F:lipid binding"/>
    <property type="evidence" value="ECO:0007669"/>
    <property type="project" value="InterPro"/>
</dbReference>
<dbReference type="STRING" id="1220924.W2S6U7"/>
<feature type="region of interest" description="Disordered" evidence="1">
    <location>
        <begin position="193"/>
        <end position="221"/>
    </location>
</feature>
<dbReference type="Proteomes" id="UP000030752">
    <property type="component" value="Unassembled WGS sequence"/>
</dbReference>
<dbReference type="InterPro" id="IPR017943">
    <property type="entry name" value="Bactericidal_perm-incr_a/b_dom"/>
</dbReference>
<dbReference type="OrthoDB" id="5407957at2759"/>
<dbReference type="EMBL" id="KB822715">
    <property type="protein sequence ID" value="ETN44382.1"/>
    <property type="molecule type" value="Genomic_DNA"/>
</dbReference>
<dbReference type="InterPro" id="IPR045967">
    <property type="entry name" value="HAM1-like_N"/>
</dbReference>
<feature type="domain" description="HAM1-like N-terminal" evidence="2">
    <location>
        <begin position="220"/>
        <end position="582"/>
    </location>
</feature>
<evidence type="ECO:0000313" key="3">
    <source>
        <dbReference type="EMBL" id="ETN44382.1"/>
    </source>
</evidence>
<dbReference type="Pfam" id="PF19343">
    <property type="entry name" value="HAM1_N"/>
    <property type="match status" value="2"/>
</dbReference>
<evidence type="ECO:0000256" key="1">
    <source>
        <dbReference type="SAM" id="MobiDB-lite"/>
    </source>
</evidence>
<reference evidence="3 4" key="1">
    <citation type="submission" date="2013-03" db="EMBL/GenBank/DDBJ databases">
        <title>The Genome Sequence of Phialophora europaea CBS 101466.</title>
        <authorList>
            <consortium name="The Broad Institute Genomics Platform"/>
            <person name="Cuomo C."/>
            <person name="de Hoog S."/>
            <person name="Gorbushina A."/>
            <person name="Walker B."/>
            <person name="Young S.K."/>
            <person name="Zeng Q."/>
            <person name="Gargeya S."/>
            <person name="Fitzgerald M."/>
            <person name="Haas B."/>
            <person name="Abouelleil A."/>
            <person name="Allen A.W."/>
            <person name="Alvarado L."/>
            <person name="Arachchi H.M."/>
            <person name="Berlin A.M."/>
            <person name="Chapman S.B."/>
            <person name="Gainer-Dewar J."/>
            <person name="Goldberg J."/>
            <person name="Griggs A."/>
            <person name="Gujja S."/>
            <person name="Hansen M."/>
            <person name="Howarth C."/>
            <person name="Imamovic A."/>
            <person name="Ireland A."/>
            <person name="Larimer J."/>
            <person name="McCowan C."/>
            <person name="Murphy C."/>
            <person name="Pearson M."/>
            <person name="Poon T.W."/>
            <person name="Priest M."/>
            <person name="Roberts A."/>
            <person name="Saif S."/>
            <person name="Shea T."/>
            <person name="Sisk P."/>
            <person name="Sykes S."/>
            <person name="Wortman J."/>
            <person name="Nusbaum C."/>
            <person name="Birren B."/>
        </authorList>
    </citation>
    <scope>NUCLEOTIDE SEQUENCE [LARGE SCALE GENOMIC DNA]</scope>
    <source>
        <strain evidence="3 4">CBS 101466</strain>
    </source>
</reference>
<dbReference type="HOGENOM" id="CLU_013290_0_0_1"/>
<gene>
    <name evidence="3" type="ORF">HMPREF1541_10562</name>
</gene>
<feature type="compositionally biased region" description="Basic and acidic residues" evidence="1">
    <location>
        <begin position="193"/>
        <end position="204"/>
    </location>
</feature>
<proteinExistence type="predicted"/>
<sequence>MSWLSSCCGFGRKKSEDTEPLLPRYEDDTVRQRTLHQKLHTYQMLRALTKGYMPSNEQTISNLRTLLASDVLNANDPELSESGRLLIRNCRGWLKLFIELLRNKNNEDYIQDFIWHLTKARISLDIHDISNQASKVKARADAAATYESFRTVGSLLLTNADFRLFVNDVTTIGRQVLADTAFSLSDAADKTGKELKLSSEEQKTIEGPGADEGSLPSKQDVKDGAKETADVIEDEALKVGQDAIASAKQNFAGDHKDTLLYRLKQTVINLRQRTDYQDSVSTITKLIQRYAAAYSRIGDEAISAAQDDVHTNPALDRAVRNFWNLLSSFGDRKAWEQVEADWNKVLEHSRSDPQFENFMVEVGNAVGKMLTDPEFFDDADKKIEELREKSSKLGQESKFRNDFDQLLKDVSLTVRSVMEDKDVNGLVRATKRIYDILSPPDMVTNPDLITDSMHIFLPLLIRSIQYIPIPRLEVSVPEMDLLLENLVLEPGRSVNRTSFFPYRLNISTRNDLEIRKTHSKKTASKTTSLVTVTVNGISVAAQDLGYWIRGHAGIAQFADQGIASFFLDERGIDISLDLEIARERLEQILTLRGVRVHIHKLDYTLRKSKLSWLGWLFKPFLKQMIRRSLEKQIAESIAGGLRAANRELLYARERLRATRIADPQDVMTFLKAVAARLTPEEDPDLYTRVGLDAPKKGVFRGVYAPGSIVKTWHEEAMRAEENIVDGEERGGGWRNDVFDVQV</sequence>
<dbReference type="PANTHER" id="PTHR31138">
    <property type="entry name" value="CHROMOSOME 19, WHOLE GENOME SHOTGUN SEQUENCE"/>
    <property type="match status" value="1"/>
</dbReference>
<dbReference type="Gene3D" id="3.15.10.10">
    <property type="entry name" value="Bactericidal permeability-increasing protein, domain 1"/>
    <property type="match status" value="1"/>
</dbReference>
<evidence type="ECO:0000259" key="2">
    <source>
        <dbReference type="Pfam" id="PF19343"/>
    </source>
</evidence>
<dbReference type="VEuPathDB" id="FungiDB:HMPREF1541_10562"/>
<dbReference type="eggNOG" id="ENOG502SIPH">
    <property type="taxonomic scope" value="Eukaryota"/>
</dbReference>
<feature type="domain" description="HAM1-like N-terminal" evidence="2">
    <location>
        <begin position="27"/>
        <end position="197"/>
    </location>
</feature>
<dbReference type="PANTHER" id="PTHR31138:SF4">
    <property type="entry name" value="DUF5923 DOMAIN-CONTAINING PROTEIN"/>
    <property type="match status" value="1"/>
</dbReference>
<dbReference type="GeneID" id="19977901"/>
<accession>W2S6U7</accession>
<evidence type="ECO:0000313" key="4">
    <source>
        <dbReference type="Proteomes" id="UP000030752"/>
    </source>
</evidence>
<dbReference type="AlphaFoldDB" id="W2S6U7"/>
<name>W2S6U7_CYPE1</name>
<protein>
    <recommendedName>
        <fullName evidence="2">HAM1-like N-terminal domain-containing protein</fullName>
    </recommendedName>
</protein>
<dbReference type="RefSeq" id="XP_008713455.1">
    <property type="nucleotide sequence ID" value="XM_008715233.1"/>
</dbReference>